<name>R4F8R6_9BACL</name>
<feature type="compositionally biased region" description="Polar residues" evidence="1">
    <location>
        <begin position="10"/>
        <end position="28"/>
    </location>
</feature>
<organism evidence="2 3">
    <name type="scientific">Anoxybacillus flavithermus NBRC 109594</name>
    <dbReference type="NCBI Taxonomy" id="1315967"/>
    <lineage>
        <taxon>Bacteria</taxon>
        <taxon>Bacillati</taxon>
        <taxon>Bacillota</taxon>
        <taxon>Bacilli</taxon>
        <taxon>Bacillales</taxon>
        <taxon>Anoxybacillaceae</taxon>
        <taxon>Anoxybacillus</taxon>
    </lineage>
</organism>
<evidence type="ECO:0000256" key="1">
    <source>
        <dbReference type="SAM" id="MobiDB-lite"/>
    </source>
</evidence>
<sequence length="161" mass="18425">MVTNEPKLHVQTNAASTNVPSIANTGTQSSTFALTPHEQQAYEAMKKDLNEEHLKELNPISIAKIYVQASLDGEYDVVYALYTDRLDRIRWSKEEDEKIPPSDRGTREMILTQFQGIEKGIFIQTSEDEGYIKFTNENGKFGFQMIKDDDDIWNVAFMPIQ</sequence>
<gene>
    <name evidence="2" type="ORF">KN10_0177</name>
</gene>
<evidence type="ECO:0000313" key="2">
    <source>
        <dbReference type="EMBL" id="GAC89741.1"/>
    </source>
</evidence>
<dbReference type="Proteomes" id="UP000013057">
    <property type="component" value="Unassembled WGS sequence"/>
</dbReference>
<evidence type="ECO:0000313" key="3">
    <source>
        <dbReference type="Proteomes" id="UP000013057"/>
    </source>
</evidence>
<feature type="region of interest" description="Disordered" evidence="1">
    <location>
        <begin position="1"/>
        <end position="28"/>
    </location>
</feature>
<comment type="caution">
    <text evidence="2">The sequence shown here is derived from an EMBL/GenBank/DDBJ whole genome shotgun (WGS) entry which is preliminary data.</text>
</comment>
<proteinExistence type="predicted"/>
<reference evidence="3" key="1">
    <citation type="journal article" date="2013" name="Genome">
        <title>Draft Genome Sequence of a Thermophilic Member of the Bacillaceae, Anoxybacillus flavithermus Strain Kn10, Isolated from the Kan-nawa Hot Spring in Japan.</title>
        <authorList>
            <person name="Matsutani M."/>
            <person name="Shirakihara Y."/>
            <person name="Imada K."/>
            <person name="Yakushi T."/>
            <person name="Matsushita K."/>
        </authorList>
    </citation>
    <scope>NUCLEOTIDE SEQUENCE [LARGE SCALE GENOMIC DNA]</scope>
    <source>
        <strain evidence="3">NBRC 109594</strain>
    </source>
</reference>
<dbReference type="EMBL" id="BARH01000001">
    <property type="protein sequence ID" value="GAC89741.1"/>
    <property type="molecule type" value="Genomic_DNA"/>
</dbReference>
<dbReference type="AlphaFoldDB" id="R4F8R6"/>
<protein>
    <submittedName>
        <fullName evidence="2">RNA polymerase sigma factor SigX</fullName>
    </submittedName>
</protein>
<accession>R4F8R6</accession>